<dbReference type="InterPro" id="IPR058192">
    <property type="entry name" value="WHD_ROQ1-like"/>
</dbReference>
<dbReference type="Gene3D" id="1.10.8.430">
    <property type="entry name" value="Helical domain of apoptotic protease-activating factors"/>
    <property type="match status" value="1"/>
</dbReference>
<dbReference type="EMBL" id="CP126665">
    <property type="protein sequence ID" value="WKA11754.1"/>
    <property type="molecule type" value="Genomic_DNA"/>
</dbReference>
<dbReference type="InterPro" id="IPR027417">
    <property type="entry name" value="P-loop_NTPase"/>
</dbReference>
<dbReference type="PANTHER" id="PTHR11017:SF570">
    <property type="entry name" value="DISEASE RESISTANCE PROTEIN (TIR-NBS CLASS)-RELATED"/>
    <property type="match status" value="1"/>
</dbReference>
<evidence type="ECO:0000259" key="4">
    <source>
        <dbReference type="PROSITE" id="PS50104"/>
    </source>
</evidence>
<evidence type="ECO:0000313" key="6">
    <source>
        <dbReference type="Proteomes" id="UP001227230"/>
    </source>
</evidence>
<keyword evidence="1" id="KW-0433">Leucine-rich repeat</keyword>
<dbReference type="Pfam" id="PF23282">
    <property type="entry name" value="WHD_ROQ1"/>
    <property type="match status" value="1"/>
</dbReference>
<keyword evidence="6" id="KW-1185">Reference proteome</keyword>
<accession>A0ABY9DXT5</accession>
<dbReference type="Gene3D" id="3.40.50.300">
    <property type="entry name" value="P-loop containing nucleotide triphosphate hydrolases"/>
    <property type="match status" value="1"/>
</dbReference>
<reference evidence="5 6" key="1">
    <citation type="journal article" date="2023" name="Hortic Res">
        <title>The complete reference genome for grapevine (Vitis vinifera L.) genetics and breeding.</title>
        <authorList>
            <person name="Shi X."/>
            <person name="Cao S."/>
            <person name="Wang X."/>
            <person name="Huang S."/>
            <person name="Wang Y."/>
            <person name="Liu Z."/>
            <person name="Liu W."/>
            <person name="Leng X."/>
            <person name="Peng Y."/>
            <person name="Wang N."/>
            <person name="Wang Y."/>
            <person name="Ma Z."/>
            <person name="Xu X."/>
            <person name="Zhang F."/>
            <person name="Xue H."/>
            <person name="Zhong H."/>
            <person name="Wang Y."/>
            <person name="Zhang K."/>
            <person name="Velt A."/>
            <person name="Avia K."/>
            <person name="Holtgrawe D."/>
            <person name="Grimplet J."/>
            <person name="Matus J.T."/>
            <person name="Ware D."/>
            <person name="Wu X."/>
            <person name="Wang H."/>
            <person name="Liu C."/>
            <person name="Fang Y."/>
            <person name="Rustenholz C."/>
            <person name="Cheng Z."/>
            <person name="Xiao H."/>
            <person name="Zhou Y."/>
        </authorList>
    </citation>
    <scope>NUCLEOTIDE SEQUENCE [LARGE SCALE GENOMIC DNA]</scope>
    <source>
        <strain evidence="6">cv. Pinot noir / PN40024</strain>
        <tissue evidence="5">Leaf</tissue>
    </source>
</reference>
<keyword evidence="3" id="KW-0611">Plant defense</keyword>
<dbReference type="InterPro" id="IPR035897">
    <property type="entry name" value="Toll_tir_struct_dom_sf"/>
</dbReference>
<dbReference type="PANTHER" id="PTHR11017">
    <property type="entry name" value="LEUCINE-RICH REPEAT-CONTAINING PROTEIN"/>
    <property type="match status" value="1"/>
</dbReference>
<evidence type="ECO:0000256" key="3">
    <source>
        <dbReference type="ARBA" id="ARBA00022821"/>
    </source>
</evidence>
<dbReference type="Proteomes" id="UP001227230">
    <property type="component" value="Chromosome 18"/>
</dbReference>
<dbReference type="InterPro" id="IPR002182">
    <property type="entry name" value="NB-ARC"/>
</dbReference>
<name>A0ABY9DXT5_VITVI</name>
<dbReference type="Pfam" id="PF01582">
    <property type="entry name" value="TIR"/>
    <property type="match status" value="1"/>
</dbReference>
<dbReference type="Pfam" id="PF00931">
    <property type="entry name" value="NB-ARC"/>
    <property type="match status" value="1"/>
</dbReference>
<dbReference type="InterPro" id="IPR036390">
    <property type="entry name" value="WH_DNA-bd_sf"/>
</dbReference>
<evidence type="ECO:0000313" key="5">
    <source>
        <dbReference type="EMBL" id="WKA11754.1"/>
    </source>
</evidence>
<feature type="domain" description="TIR" evidence="4">
    <location>
        <begin position="19"/>
        <end position="184"/>
    </location>
</feature>
<evidence type="ECO:0000256" key="1">
    <source>
        <dbReference type="ARBA" id="ARBA00022614"/>
    </source>
</evidence>
<organism evidence="5 6">
    <name type="scientific">Vitis vinifera</name>
    <name type="common">Grape</name>
    <dbReference type="NCBI Taxonomy" id="29760"/>
    <lineage>
        <taxon>Eukaryota</taxon>
        <taxon>Viridiplantae</taxon>
        <taxon>Streptophyta</taxon>
        <taxon>Embryophyta</taxon>
        <taxon>Tracheophyta</taxon>
        <taxon>Spermatophyta</taxon>
        <taxon>Magnoliopsida</taxon>
        <taxon>eudicotyledons</taxon>
        <taxon>Gunneridae</taxon>
        <taxon>Pentapetalae</taxon>
        <taxon>rosids</taxon>
        <taxon>Vitales</taxon>
        <taxon>Vitaceae</taxon>
        <taxon>Viteae</taxon>
        <taxon>Vitis</taxon>
    </lineage>
</organism>
<dbReference type="InterPro" id="IPR044974">
    <property type="entry name" value="Disease_R_plants"/>
</dbReference>
<dbReference type="SMART" id="SM00255">
    <property type="entry name" value="TIR"/>
    <property type="match status" value="1"/>
</dbReference>
<gene>
    <name evidence="5" type="ORF">VitviT2T_029223</name>
</gene>
<dbReference type="SUPFAM" id="SSF52540">
    <property type="entry name" value="P-loop containing nucleoside triphosphate hydrolases"/>
    <property type="match status" value="1"/>
</dbReference>
<dbReference type="PROSITE" id="PS50104">
    <property type="entry name" value="TIR"/>
    <property type="match status" value="1"/>
</dbReference>
<dbReference type="InterPro" id="IPR042197">
    <property type="entry name" value="Apaf_helical"/>
</dbReference>
<evidence type="ECO:0000256" key="2">
    <source>
        <dbReference type="ARBA" id="ARBA00022737"/>
    </source>
</evidence>
<dbReference type="Gene3D" id="3.40.50.10140">
    <property type="entry name" value="Toll/interleukin-1 receptor homology (TIR) domain"/>
    <property type="match status" value="1"/>
</dbReference>
<sequence length="530" mass="60858">MASSSTQKPSSSSAPTLKCNFDVFLSFRGEDTRYSFTDHLFVSLDRMGINTFRDNKLDRGGKIAQELLSTIEGSRYSIIVFSERYADSKWCLDELTKIMECKKEMDQVVLPVFYHVDPSDVRKQTGSFGKAFATHGKTVDEEKVQRWRAAMTEAGSLSGWHVIKDHEYESKPIEEIINHILKRLNPKFLPIKEHMVGMDVHLEELKSLLKMQLDDVRMVGIYGIGGIGKTTIAKMVYNDILCQFNGASFLEGVKNRSQCNNDRLQLLQELLHGIMEGGHLKLESIYDGMNMIKGRLGSKKVLVVFYDVDDSDKVQRLVRSYEWFGPGSRIIITTRDKQLLDEYGVHASYEAKVLEDKEAIELFSWHAFKVQNIREDYVDMSNRLVDYAKGLPLALEVLGSSLYNKTKDEWKSAIEKLKKNPNRKINDMLKISLDGLDDSQVEVFLDIACFLKGEAKDCILRILDDHAEYDIRVLRDRCLITISATRVQMHDLIQQMGWSIIREKHPSKRTRLWDIDDIHKALSAQEVRIN</sequence>
<dbReference type="PRINTS" id="PR00364">
    <property type="entry name" value="DISEASERSIST"/>
</dbReference>
<dbReference type="SUPFAM" id="SSF46785">
    <property type="entry name" value="Winged helix' DNA-binding domain"/>
    <property type="match status" value="1"/>
</dbReference>
<dbReference type="InterPro" id="IPR000157">
    <property type="entry name" value="TIR_dom"/>
</dbReference>
<dbReference type="SUPFAM" id="SSF52200">
    <property type="entry name" value="Toll/Interleukin receptor TIR domain"/>
    <property type="match status" value="1"/>
</dbReference>
<protein>
    <recommendedName>
        <fullName evidence="4">TIR domain-containing protein</fullName>
    </recommendedName>
</protein>
<keyword evidence="2" id="KW-0677">Repeat</keyword>
<proteinExistence type="predicted"/>